<keyword evidence="2" id="KW-0418">Kinase</keyword>
<dbReference type="EMBL" id="JBHSRD010000004">
    <property type="protein sequence ID" value="MFC6008102.1"/>
    <property type="molecule type" value="Genomic_DNA"/>
</dbReference>
<accession>A0ABW1JFH7</accession>
<gene>
    <name evidence="2" type="ORF">ACFQDO_13285</name>
</gene>
<keyword evidence="2" id="KW-0808">Transferase</keyword>
<reference evidence="3" key="1">
    <citation type="journal article" date="2019" name="Int. J. Syst. Evol. Microbiol.">
        <title>The Global Catalogue of Microorganisms (GCM) 10K type strain sequencing project: providing services to taxonomists for standard genome sequencing and annotation.</title>
        <authorList>
            <consortium name="The Broad Institute Genomics Platform"/>
            <consortium name="The Broad Institute Genome Sequencing Center for Infectious Disease"/>
            <person name="Wu L."/>
            <person name="Ma J."/>
        </authorList>
    </citation>
    <scope>NUCLEOTIDE SEQUENCE [LARGE SCALE GENOMIC DNA]</scope>
    <source>
        <strain evidence="3">KACC 14249</strain>
    </source>
</reference>
<dbReference type="Proteomes" id="UP001596189">
    <property type="component" value="Unassembled WGS sequence"/>
</dbReference>
<protein>
    <submittedName>
        <fullName evidence="2">Uridine kinase</fullName>
    </submittedName>
</protein>
<dbReference type="InterPro" id="IPR006083">
    <property type="entry name" value="PRK/URK"/>
</dbReference>
<sequence>MPTHPIRLVVLAGPSGSGKSHLAARLGLPVLRLDDFYRDGDDPELPRAFGIVDWDDPASWDCEAAVRCATELCRTGRVDVPRYDIPTSRAVGHYLVDCAGSPVVIAEGIFAAEAIGPLRDAGLVADALCLTHRPMVTFARRLARDLKERRKPPLTLVRRGWGLMRAEPQIVARQVSLGATPCTPKQAERRIRTLLSPA</sequence>
<feature type="domain" description="Phosphoribulokinase/uridine kinase" evidence="1">
    <location>
        <begin position="10"/>
        <end position="149"/>
    </location>
</feature>
<evidence type="ECO:0000313" key="3">
    <source>
        <dbReference type="Proteomes" id="UP001596189"/>
    </source>
</evidence>
<dbReference type="SUPFAM" id="SSF52540">
    <property type="entry name" value="P-loop containing nucleoside triphosphate hydrolases"/>
    <property type="match status" value="1"/>
</dbReference>
<keyword evidence="3" id="KW-1185">Reference proteome</keyword>
<proteinExistence type="predicted"/>
<name>A0ABW1JFH7_9ACTN</name>
<evidence type="ECO:0000313" key="2">
    <source>
        <dbReference type="EMBL" id="MFC6008102.1"/>
    </source>
</evidence>
<dbReference type="Gene3D" id="3.40.50.300">
    <property type="entry name" value="P-loop containing nucleotide triphosphate hydrolases"/>
    <property type="match status" value="1"/>
</dbReference>
<dbReference type="InterPro" id="IPR027417">
    <property type="entry name" value="P-loop_NTPase"/>
</dbReference>
<dbReference type="Pfam" id="PF00485">
    <property type="entry name" value="PRK"/>
    <property type="match status" value="1"/>
</dbReference>
<evidence type="ECO:0000259" key="1">
    <source>
        <dbReference type="Pfam" id="PF00485"/>
    </source>
</evidence>
<dbReference type="GO" id="GO:0016301">
    <property type="term" value="F:kinase activity"/>
    <property type="evidence" value="ECO:0007669"/>
    <property type="project" value="UniProtKB-KW"/>
</dbReference>
<comment type="caution">
    <text evidence="2">The sequence shown here is derived from an EMBL/GenBank/DDBJ whole genome shotgun (WGS) entry which is preliminary data.</text>
</comment>
<dbReference type="RefSeq" id="WP_345715206.1">
    <property type="nucleotide sequence ID" value="NZ_BAABFP010000002.1"/>
</dbReference>
<organism evidence="2 3">
    <name type="scientific">Angustibacter luteus</name>
    <dbReference type="NCBI Taxonomy" id="658456"/>
    <lineage>
        <taxon>Bacteria</taxon>
        <taxon>Bacillati</taxon>
        <taxon>Actinomycetota</taxon>
        <taxon>Actinomycetes</taxon>
        <taxon>Kineosporiales</taxon>
        <taxon>Kineosporiaceae</taxon>
    </lineage>
</organism>